<evidence type="ECO:0000313" key="2">
    <source>
        <dbReference type="Proteomes" id="UP001239909"/>
    </source>
</evidence>
<reference evidence="1 2" key="1">
    <citation type="submission" date="2023-04" db="EMBL/GenBank/DDBJ databases">
        <title>Marinoamorphus aggregata gen. nov., sp. Nov., isolate from tissue of brittle star Ophioplocus japonicus.</title>
        <authorList>
            <person name="Kawano K."/>
            <person name="Sawayama S."/>
            <person name="Nakagawa S."/>
        </authorList>
    </citation>
    <scope>NUCLEOTIDE SEQUENCE [LARGE SCALE GENOMIC DNA]</scope>
    <source>
        <strain evidence="1 2">NKW23</strain>
    </source>
</reference>
<accession>A0ABQ6LNV9</accession>
<protein>
    <submittedName>
        <fullName evidence="1">Uncharacterized protein</fullName>
    </submittedName>
</protein>
<keyword evidence="2" id="KW-1185">Reference proteome</keyword>
<gene>
    <name evidence="1" type="ORF">LNKW23_41310</name>
</gene>
<dbReference type="RefSeq" id="WP_285674090.1">
    <property type="nucleotide sequence ID" value="NZ_BSYI01000046.1"/>
</dbReference>
<evidence type="ECO:0000313" key="1">
    <source>
        <dbReference type="EMBL" id="GMG84915.1"/>
    </source>
</evidence>
<dbReference type="Proteomes" id="UP001239909">
    <property type="component" value="Unassembled WGS sequence"/>
</dbReference>
<proteinExistence type="predicted"/>
<organism evidence="1 2">
    <name type="scientific">Paralimibaculum aggregatum</name>
    <dbReference type="NCBI Taxonomy" id="3036245"/>
    <lineage>
        <taxon>Bacteria</taxon>
        <taxon>Pseudomonadati</taxon>
        <taxon>Pseudomonadota</taxon>
        <taxon>Alphaproteobacteria</taxon>
        <taxon>Rhodobacterales</taxon>
        <taxon>Paracoccaceae</taxon>
        <taxon>Paralimibaculum</taxon>
    </lineage>
</organism>
<dbReference type="EMBL" id="BSYI01000046">
    <property type="protein sequence ID" value="GMG84915.1"/>
    <property type="molecule type" value="Genomic_DNA"/>
</dbReference>
<name>A0ABQ6LNV9_9RHOB</name>
<comment type="caution">
    <text evidence="1">The sequence shown here is derived from an EMBL/GenBank/DDBJ whole genome shotgun (WGS) entry which is preliminary data.</text>
</comment>
<sequence>MAQLETRLRDFLEPLRDHGVGALLQAYAEALGRGGEVEAEPLVRDGFGQIRRQGPLELPARGDIAVTRDGRRLVHRIEGDGLESFEPITLVADGGFTTVLAPFAWERAPMLVESRQPRPDWGALRRWYLEWFQPRMADVGPDFGGVLHRLDGPRETPAGWALEVDFGTAPSAAVVGLMGAMAQSGALRLRIGHGG</sequence>